<dbReference type="PROSITE" id="PS00523">
    <property type="entry name" value="SULFATASE_1"/>
    <property type="match status" value="1"/>
</dbReference>
<dbReference type="InterPro" id="IPR052701">
    <property type="entry name" value="GAG_Ulvan_Degrading_Sulfatases"/>
</dbReference>
<dbReference type="Pfam" id="PF00884">
    <property type="entry name" value="Sulfatase"/>
    <property type="match status" value="1"/>
</dbReference>
<keyword evidence="2 5" id="KW-0378">Hydrolase</keyword>
<name>A0A9D9NHT4_9BACT</name>
<dbReference type="GO" id="GO:0016787">
    <property type="term" value="F:hydrolase activity"/>
    <property type="evidence" value="ECO:0007669"/>
    <property type="project" value="UniProtKB-KW"/>
</dbReference>
<dbReference type="PANTHER" id="PTHR43751">
    <property type="entry name" value="SULFATASE"/>
    <property type="match status" value="1"/>
</dbReference>
<dbReference type="EMBL" id="JADIMD010000021">
    <property type="protein sequence ID" value="MBO8473942.1"/>
    <property type="molecule type" value="Genomic_DNA"/>
</dbReference>
<comment type="similarity">
    <text evidence="1">Belongs to the sulfatase family.</text>
</comment>
<feature type="modified residue" description="3-oxoalanine (Ser)" evidence="3">
    <location>
        <position position="83"/>
    </location>
</feature>
<reference evidence="5" key="1">
    <citation type="submission" date="2020-10" db="EMBL/GenBank/DDBJ databases">
        <authorList>
            <person name="Gilroy R."/>
        </authorList>
    </citation>
    <scope>NUCLEOTIDE SEQUENCE</scope>
    <source>
        <strain evidence="5">B1-13419</strain>
    </source>
</reference>
<organism evidence="5 6">
    <name type="scientific">Candidatus Cryptobacteroides faecigallinarum</name>
    <dbReference type="NCBI Taxonomy" id="2840763"/>
    <lineage>
        <taxon>Bacteria</taxon>
        <taxon>Pseudomonadati</taxon>
        <taxon>Bacteroidota</taxon>
        <taxon>Bacteroidia</taxon>
        <taxon>Bacteroidales</taxon>
        <taxon>Candidatus Cryptobacteroides</taxon>
    </lineage>
</organism>
<dbReference type="SUPFAM" id="SSF53649">
    <property type="entry name" value="Alkaline phosphatase-like"/>
    <property type="match status" value="1"/>
</dbReference>
<evidence type="ECO:0000313" key="5">
    <source>
        <dbReference type="EMBL" id="MBO8473942.1"/>
    </source>
</evidence>
<dbReference type="InterPro" id="IPR024607">
    <property type="entry name" value="Sulfatase_CS"/>
</dbReference>
<dbReference type="PANTHER" id="PTHR43751:SF1">
    <property type="entry name" value="SULFATASE ATSG-RELATED"/>
    <property type="match status" value="1"/>
</dbReference>
<protein>
    <submittedName>
        <fullName evidence="5">Sulfatase-like hydrolase/transferase</fullName>
    </submittedName>
</protein>
<dbReference type="AlphaFoldDB" id="A0A9D9NHT4"/>
<evidence type="ECO:0000256" key="2">
    <source>
        <dbReference type="ARBA" id="ARBA00022801"/>
    </source>
</evidence>
<dbReference type="Gene3D" id="3.40.720.10">
    <property type="entry name" value="Alkaline Phosphatase, subunit A"/>
    <property type="match status" value="1"/>
</dbReference>
<evidence type="ECO:0000259" key="4">
    <source>
        <dbReference type="Pfam" id="PF00884"/>
    </source>
</evidence>
<gene>
    <name evidence="5" type="ORF">IAB91_01450</name>
</gene>
<evidence type="ECO:0000256" key="1">
    <source>
        <dbReference type="ARBA" id="ARBA00008779"/>
    </source>
</evidence>
<accession>A0A9D9NHT4</accession>
<comment type="caution">
    <text evidence="5">The sequence shown here is derived from an EMBL/GenBank/DDBJ whole genome shotgun (WGS) entry which is preliminary data.</text>
</comment>
<sequence>MVKLGNKLVCAALLSSYCFNNQEAFSQNKSRSEDLPNVLCIVCEDISPYLGCYGDVNARTPNLDRLAESSVRYTNMHTTVGVSSPSRFALITGMYPSSCGANFMRTMGNSEKYMPEGIRPYEVVTPPEVKCYSEFMRRAGYYCVNGPKTDYQFKAPESAWDECGGDGVHWKNRPEGKPFFAIFNLGVTHESQLWERADKPLAVNPDSLSVPEYLPDTPTVRRDLAIMYSNIYEMDCQVGSLIEEVKEAGLLDNTIIIWYSDNGGPIPRGKREIYISGTRVPFMLRYPDGYRAGDVEDRLCMFVDIPATIMSLVGLKPPKYMHGKPFAGKFEKKERKVVYAARDRMDACTDKQAAVFDGRYHLIHNYMPEKPDFLDNEYQNNLPTIGEMKRLYSEGKLKPAQAKWFTSPRPDIELYDILSDPYELENLAGQEKYADIQARLDKEYRKWMRKYNSAWFIPEIESFRSFYPDGIQRTTANPEIEVRKHFVKISSATEGASIVYRIKGVEKGKCPETWHLYSGPLHLPDGSILEAKAVRIGFRDSETVSKEI</sequence>
<dbReference type="CDD" id="cd16027">
    <property type="entry name" value="SGSH"/>
    <property type="match status" value="1"/>
</dbReference>
<dbReference type="Proteomes" id="UP000823757">
    <property type="component" value="Unassembled WGS sequence"/>
</dbReference>
<comment type="PTM">
    <text evidence="3">The conversion to 3-oxoalanine (also known as C-formylglycine, FGly), of a serine or cysteine residue in prokaryotes and of a cysteine residue in eukaryotes, is critical for catalytic activity.</text>
</comment>
<evidence type="ECO:0000313" key="6">
    <source>
        <dbReference type="Proteomes" id="UP000823757"/>
    </source>
</evidence>
<feature type="domain" description="Sulfatase N-terminal" evidence="4">
    <location>
        <begin position="36"/>
        <end position="314"/>
    </location>
</feature>
<dbReference type="InterPro" id="IPR000917">
    <property type="entry name" value="Sulfatase_N"/>
</dbReference>
<dbReference type="InterPro" id="IPR017850">
    <property type="entry name" value="Alkaline_phosphatase_core_sf"/>
</dbReference>
<evidence type="ECO:0000256" key="3">
    <source>
        <dbReference type="PIRSR" id="PIRSR600917-52"/>
    </source>
</evidence>
<proteinExistence type="inferred from homology"/>
<reference evidence="5" key="2">
    <citation type="journal article" date="2021" name="PeerJ">
        <title>Extensive microbial diversity within the chicken gut microbiome revealed by metagenomics and culture.</title>
        <authorList>
            <person name="Gilroy R."/>
            <person name="Ravi A."/>
            <person name="Getino M."/>
            <person name="Pursley I."/>
            <person name="Horton D.L."/>
            <person name="Alikhan N.F."/>
            <person name="Baker D."/>
            <person name="Gharbi K."/>
            <person name="Hall N."/>
            <person name="Watson M."/>
            <person name="Adriaenssens E.M."/>
            <person name="Foster-Nyarko E."/>
            <person name="Jarju S."/>
            <person name="Secka A."/>
            <person name="Antonio M."/>
            <person name="Oren A."/>
            <person name="Chaudhuri R.R."/>
            <person name="La Ragione R."/>
            <person name="Hildebrand F."/>
            <person name="Pallen M.J."/>
        </authorList>
    </citation>
    <scope>NUCLEOTIDE SEQUENCE</scope>
    <source>
        <strain evidence="5">B1-13419</strain>
    </source>
</reference>